<dbReference type="GO" id="GO:0042383">
    <property type="term" value="C:sarcolemma"/>
    <property type="evidence" value="ECO:0007669"/>
    <property type="project" value="TreeGrafter"/>
</dbReference>
<evidence type="ECO:0000256" key="4">
    <source>
        <dbReference type="ARBA" id="ARBA00022692"/>
    </source>
</evidence>
<feature type="domain" description="POPDC1-3" evidence="7">
    <location>
        <begin position="34"/>
        <end position="143"/>
    </location>
</feature>
<name>A0A7R9IGN5_9NEOP</name>
<organism evidence="8">
    <name type="scientific">Timema tahoe</name>
    <dbReference type="NCBI Taxonomy" id="61484"/>
    <lineage>
        <taxon>Eukaryota</taxon>
        <taxon>Metazoa</taxon>
        <taxon>Ecdysozoa</taxon>
        <taxon>Arthropoda</taxon>
        <taxon>Hexapoda</taxon>
        <taxon>Insecta</taxon>
        <taxon>Pterygota</taxon>
        <taxon>Neoptera</taxon>
        <taxon>Polyneoptera</taxon>
        <taxon>Phasmatodea</taxon>
        <taxon>Timematodea</taxon>
        <taxon>Timematoidea</taxon>
        <taxon>Timematidae</taxon>
        <taxon>Timema</taxon>
    </lineage>
</organism>
<dbReference type="PANTHER" id="PTHR12101">
    <property type="entry name" value="POPEYE DOMAIN CONTAINING PROTEIN"/>
    <property type="match status" value="1"/>
</dbReference>
<evidence type="ECO:0000256" key="6">
    <source>
        <dbReference type="ARBA" id="ARBA00023136"/>
    </source>
</evidence>
<comment type="subcellular location">
    <subcellularLocation>
        <location evidence="2">Cell membrane</location>
    </subcellularLocation>
    <subcellularLocation>
        <location evidence="1">Membrane</location>
        <topology evidence="1">Multi-pass membrane protein</topology>
    </subcellularLocation>
</comment>
<sequence>METQRSSVGDAELPARNKTYYKVQDLQFEDKLSPSEERSTITEDGLLCIGFLLSTLWAGIHVCAPDAFAWNLVLVLVNTIHTILLTHRFLPSSLSLELTELYLKLFKPLRVSKKHFKELSKEGQLMHLEQGENYAVEDITSADEKLSILLKGKLRVTCDDIHLHYINPHQFIDSPEWEANHENSDDVFQLCPIPYTQVDSAANPIIMFSLATNPTEKSIGCNSHRAKIIYLHL</sequence>
<keyword evidence="4" id="KW-0812">Transmembrane</keyword>
<evidence type="ECO:0000256" key="1">
    <source>
        <dbReference type="ARBA" id="ARBA00004141"/>
    </source>
</evidence>
<dbReference type="GO" id="GO:0030552">
    <property type="term" value="F:cAMP binding"/>
    <property type="evidence" value="ECO:0007669"/>
    <property type="project" value="TreeGrafter"/>
</dbReference>
<dbReference type="InterPro" id="IPR055272">
    <property type="entry name" value="POPDC1-3_dom"/>
</dbReference>
<evidence type="ECO:0000259" key="7">
    <source>
        <dbReference type="Pfam" id="PF04831"/>
    </source>
</evidence>
<reference evidence="8" key="1">
    <citation type="submission" date="2020-11" db="EMBL/GenBank/DDBJ databases">
        <authorList>
            <person name="Tran Van P."/>
        </authorList>
    </citation>
    <scope>NUCLEOTIDE SEQUENCE</scope>
</reference>
<evidence type="ECO:0000313" key="8">
    <source>
        <dbReference type="EMBL" id="CAD7458045.1"/>
    </source>
</evidence>
<dbReference type="Pfam" id="PF04831">
    <property type="entry name" value="POPDC1-3"/>
    <property type="match status" value="1"/>
</dbReference>
<accession>A0A7R9IGN5</accession>
<evidence type="ECO:0000256" key="5">
    <source>
        <dbReference type="ARBA" id="ARBA00022989"/>
    </source>
</evidence>
<dbReference type="EMBL" id="OE002047">
    <property type="protein sequence ID" value="CAD7458045.1"/>
    <property type="molecule type" value="Genomic_DNA"/>
</dbReference>
<dbReference type="GO" id="GO:0007507">
    <property type="term" value="P:heart development"/>
    <property type="evidence" value="ECO:0007669"/>
    <property type="project" value="TreeGrafter"/>
</dbReference>
<protein>
    <recommendedName>
        <fullName evidence="7">POPDC1-3 domain-containing protein</fullName>
    </recommendedName>
</protein>
<dbReference type="GO" id="GO:0042391">
    <property type="term" value="P:regulation of membrane potential"/>
    <property type="evidence" value="ECO:0007669"/>
    <property type="project" value="TreeGrafter"/>
</dbReference>
<keyword evidence="5" id="KW-1133">Transmembrane helix</keyword>
<keyword evidence="6" id="KW-0472">Membrane</keyword>
<gene>
    <name evidence="8" type="ORF">TTEB3V08_LOCUS6032</name>
</gene>
<proteinExistence type="predicted"/>
<evidence type="ECO:0000256" key="2">
    <source>
        <dbReference type="ARBA" id="ARBA00004236"/>
    </source>
</evidence>
<dbReference type="PANTHER" id="PTHR12101:SF17">
    <property type="entry name" value="BLOOD VESSEL EPICARDIAL SUBSTANCE"/>
    <property type="match status" value="1"/>
</dbReference>
<dbReference type="AlphaFoldDB" id="A0A7R9IGN5"/>
<evidence type="ECO:0000256" key="3">
    <source>
        <dbReference type="ARBA" id="ARBA00022475"/>
    </source>
</evidence>
<dbReference type="InterPro" id="IPR006916">
    <property type="entry name" value="POPDC1-3"/>
</dbReference>
<dbReference type="GO" id="GO:0051146">
    <property type="term" value="P:striated muscle cell differentiation"/>
    <property type="evidence" value="ECO:0007669"/>
    <property type="project" value="TreeGrafter"/>
</dbReference>
<keyword evidence="3" id="KW-1003">Cell membrane</keyword>